<accession>X0S491</accession>
<gene>
    <name evidence="2" type="ORF">S01H1_10314</name>
</gene>
<protein>
    <submittedName>
        <fullName evidence="2">Uncharacterized protein</fullName>
    </submittedName>
</protein>
<proteinExistence type="predicted"/>
<feature type="region of interest" description="Disordered" evidence="1">
    <location>
        <begin position="1"/>
        <end position="32"/>
    </location>
</feature>
<organism evidence="2">
    <name type="scientific">marine sediment metagenome</name>
    <dbReference type="NCBI Taxonomy" id="412755"/>
    <lineage>
        <taxon>unclassified sequences</taxon>
        <taxon>metagenomes</taxon>
        <taxon>ecological metagenomes</taxon>
    </lineage>
</organism>
<feature type="compositionally biased region" description="Low complexity" evidence="1">
    <location>
        <begin position="1"/>
        <end position="21"/>
    </location>
</feature>
<dbReference type="EMBL" id="BARS01005270">
    <property type="protein sequence ID" value="GAF70747.1"/>
    <property type="molecule type" value="Genomic_DNA"/>
</dbReference>
<evidence type="ECO:0000256" key="1">
    <source>
        <dbReference type="SAM" id="MobiDB-lite"/>
    </source>
</evidence>
<comment type="caution">
    <text evidence="2">The sequence shown here is derived from an EMBL/GenBank/DDBJ whole genome shotgun (WGS) entry which is preliminary data.</text>
</comment>
<name>X0S491_9ZZZZ</name>
<evidence type="ECO:0000313" key="2">
    <source>
        <dbReference type="EMBL" id="GAF70747.1"/>
    </source>
</evidence>
<reference evidence="2" key="1">
    <citation type="journal article" date="2014" name="Front. Microbiol.">
        <title>High frequency of phylogenetically diverse reductive dehalogenase-homologous genes in deep subseafloor sedimentary metagenomes.</title>
        <authorList>
            <person name="Kawai M."/>
            <person name="Futagami T."/>
            <person name="Toyoda A."/>
            <person name="Takaki Y."/>
            <person name="Nishi S."/>
            <person name="Hori S."/>
            <person name="Arai W."/>
            <person name="Tsubouchi T."/>
            <person name="Morono Y."/>
            <person name="Uchiyama I."/>
            <person name="Ito T."/>
            <person name="Fujiyama A."/>
            <person name="Inagaki F."/>
            <person name="Takami H."/>
        </authorList>
    </citation>
    <scope>NUCLEOTIDE SEQUENCE</scope>
    <source>
        <strain evidence="2">Expedition CK06-06</strain>
    </source>
</reference>
<sequence>MKETTKPTTTNKNKYTKNPATDSVELVTSEPEEPNRFINSGVGQIAVRLFSPHRPNCNDLCVTQSSKKAKNRTKV</sequence>
<dbReference type="AlphaFoldDB" id="X0S491"/>